<accession>W7LP80</accession>
<evidence type="ECO:0000313" key="1">
    <source>
        <dbReference type="EMBL" id="EWG40286.1"/>
    </source>
</evidence>
<reference evidence="1 2" key="1">
    <citation type="journal article" date="2010" name="Nature">
        <title>Comparative genomics reveals mobile pathogenicity chromosomes in Fusarium.</title>
        <authorList>
            <person name="Ma L.J."/>
            <person name="van der Does H.C."/>
            <person name="Borkovich K.A."/>
            <person name="Coleman J.J."/>
            <person name="Daboussi M.J."/>
            <person name="Di Pietro A."/>
            <person name="Dufresne M."/>
            <person name="Freitag M."/>
            <person name="Grabherr M."/>
            <person name="Henrissat B."/>
            <person name="Houterman P.M."/>
            <person name="Kang S."/>
            <person name="Shim W.B."/>
            <person name="Woloshuk C."/>
            <person name="Xie X."/>
            <person name="Xu J.R."/>
            <person name="Antoniw J."/>
            <person name="Baker S.E."/>
            <person name="Bluhm B.H."/>
            <person name="Breakspear A."/>
            <person name="Brown D.W."/>
            <person name="Butchko R.A."/>
            <person name="Chapman S."/>
            <person name="Coulson R."/>
            <person name="Coutinho P.M."/>
            <person name="Danchin E.G."/>
            <person name="Diener A."/>
            <person name="Gale L.R."/>
            <person name="Gardiner D.M."/>
            <person name="Goff S."/>
            <person name="Hammond-Kosack K.E."/>
            <person name="Hilburn K."/>
            <person name="Hua-Van A."/>
            <person name="Jonkers W."/>
            <person name="Kazan K."/>
            <person name="Kodira C.D."/>
            <person name="Koehrsen M."/>
            <person name="Kumar L."/>
            <person name="Lee Y.H."/>
            <person name="Li L."/>
            <person name="Manners J.M."/>
            <person name="Miranda-Saavedra D."/>
            <person name="Mukherjee M."/>
            <person name="Park G."/>
            <person name="Park J."/>
            <person name="Park S.Y."/>
            <person name="Proctor R.H."/>
            <person name="Regev A."/>
            <person name="Ruiz-Roldan M.C."/>
            <person name="Sain D."/>
            <person name="Sakthikumar S."/>
            <person name="Sykes S."/>
            <person name="Schwartz D.C."/>
            <person name="Turgeon B.G."/>
            <person name="Wapinski I."/>
            <person name="Yoder O."/>
            <person name="Young S."/>
            <person name="Zeng Q."/>
            <person name="Zhou S."/>
            <person name="Galagan J."/>
            <person name="Cuomo C.A."/>
            <person name="Kistler H.C."/>
            <person name="Rep M."/>
        </authorList>
    </citation>
    <scope>NUCLEOTIDE SEQUENCE [LARGE SCALE GENOMIC DNA]</scope>
    <source>
        <strain evidence="2">M3125 / FGSC 7600</strain>
    </source>
</reference>
<name>W7LP80_GIBM7</name>
<dbReference type="AlphaFoldDB" id="W7LP80"/>
<protein>
    <submittedName>
        <fullName evidence="1">Uncharacterized protein</fullName>
    </submittedName>
</protein>
<evidence type="ECO:0000313" key="2">
    <source>
        <dbReference type="Proteomes" id="UP000009096"/>
    </source>
</evidence>
<dbReference type="GeneID" id="30072001"/>
<dbReference type="Proteomes" id="UP000009096">
    <property type="component" value="Chromosome 5"/>
</dbReference>
<dbReference type="KEGG" id="fvr:FVEG_15125"/>
<sequence length="143" mass="15532">MRLLPLECASGFIASGDHIARNILLADSERMAASGTPPLYKDFSFTLIFTLLPGPARFHPKGRSSKNQLPTSFPRISTIACDTVQAKALLDLTCKDPATESEIKPYRPSFNAGKKHASFVSGAIYELASDGHPIINVSEKTLR</sequence>
<dbReference type="EMBL" id="CM000582">
    <property type="protein sequence ID" value="EWG40286.1"/>
    <property type="molecule type" value="Genomic_DNA"/>
</dbReference>
<keyword evidence="2" id="KW-1185">Reference proteome</keyword>
<dbReference type="RefSeq" id="XP_018746477.1">
    <property type="nucleotide sequence ID" value="XM_018904231.1"/>
</dbReference>
<gene>
    <name evidence="1" type="ORF">FVEG_15125</name>
</gene>
<proteinExistence type="predicted"/>
<dbReference type="EMBL" id="DS022244">
    <property type="protein sequence ID" value="EWG40286.1"/>
    <property type="molecule type" value="Genomic_DNA"/>
</dbReference>
<organism evidence="1 2">
    <name type="scientific">Gibberella moniliformis (strain M3125 / FGSC 7600)</name>
    <name type="common">Maize ear and stalk rot fungus</name>
    <name type="synonym">Fusarium verticillioides</name>
    <dbReference type="NCBI Taxonomy" id="334819"/>
    <lineage>
        <taxon>Eukaryota</taxon>
        <taxon>Fungi</taxon>
        <taxon>Dikarya</taxon>
        <taxon>Ascomycota</taxon>
        <taxon>Pezizomycotina</taxon>
        <taxon>Sordariomycetes</taxon>
        <taxon>Hypocreomycetidae</taxon>
        <taxon>Hypocreales</taxon>
        <taxon>Nectriaceae</taxon>
        <taxon>Fusarium</taxon>
        <taxon>Fusarium fujikuroi species complex</taxon>
    </lineage>
</organism>
<dbReference type="VEuPathDB" id="FungiDB:FVEG_15125"/>